<dbReference type="NCBIfam" id="TIGR01727">
    <property type="entry name" value="oligo_HPY"/>
    <property type="match status" value="2"/>
</dbReference>
<dbReference type="InterPro" id="IPR013563">
    <property type="entry name" value="Oligopep_ABC_C"/>
</dbReference>
<dbReference type="InterPro" id="IPR003593">
    <property type="entry name" value="AAA+_ATPase"/>
</dbReference>
<evidence type="ECO:0000256" key="6">
    <source>
        <dbReference type="ARBA" id="ARBA00022840"/>
    </source>
</evidence>
<comment type="subcellular location">
    <subcellularLocation>
        <location evidence="1">Cell membrane</location>
        <topology evidence="1">Peripheral membrane protein</topology>
    </subcellularLocation>
</comment>
<dbReference type="InterPro" id="IPR003439">
    <property type="entry name" value="ABC_transporter-like_ATP-bd"/>
</dbReference>
<dbReference type="CDD" id="cd03257">
    <property type="entry name" value="ABC_NikE_OppD_transporters"/>
    <property type="match status" value="2"/>
</dbReference>
<reference evidence="10 11" key="1">
    <citation type="submission" date="2023-10" db="EMBL/GenBank/DDBJ databases">
        <title>Microbacterium xanthum sp. nov., isolated from seaweed.</title>
        <authorList>
            <person name="Lee S.D."/>
        </authorList>
    </citation>
    <scope>NUCLEOTIDE SEQUENCE [LARGE SCALE GENOMIC DNA]</scope>
    <source>
        <strain evidence="10 11">KCTC 19124</strain>
    </source>
</reference>
<dbReference type="PROSITE" id="PS50893">
    <property type="entry name" value="ABC_TRANSPORTER_2"/>
    <property type="match status" value="2"/>
</dbReference>
<comment type="caution">
    <text evidence="10">The sequence shown here is derived from an EMBL/GenBank/DDBJ whole genome shotgun (WGS) entry which is preliminary data.</text>
</comment>
<dbReference type="PROSITE" id="PS00211">
    <property type="entry name" value="ABC_TRANSPORTER_1"/>
    <property type="match status" value="2"/>
</dbReference>
<evidence type="ECO:0000256" key="5">
    <source>
        <dbReference type="ARBA" id="ARBA00022741"/>
    </source>
</evidence>
<dbReference type="InterPro" id="IPR027417">
    <property type="entry name" value="P-loop_NTPase"/>
</dbReference>
<dbReference type="NCBIfam" id="NF008453">
    <property type="entry name" value="PRK11308.1"/>
    <property type="match status" value="2"/>
</dbReference>
<dbReference type="GO" id="GO:0005524">
    <property type="term" value="F:ATP binding"/>
    <property type="evidence" value="ECO:0007669"/>
    <property type="project" value="UniProtKB-KW"/>
</dbReference>
<evidence type="ECO:0000313" key="10">
    <source>
        <dbReference type="EMBL" id="MDZ8160826.1"/>
    </source>
</evidence>
<dbReference type="PANTHER" id="PTHR43297">
    <property type="entry name" value="OLIGOPEPTIDE TRANSPORT ATP-BINDING PROTEIN APPD"/>
    <property type="match status" value="1"/>
</dbReference>
<dbReference type="Gene3D" id="3.40.50.300">
    <property type="entry name" value="P-loop containing nucleotide triphosphate hydrolases"/>
    <property type="match status" value="2"/>
</dbReference>
<feature type="domain" description="ABC transporter" evidence="9">
    <location>
        <begin position="347"/>
        <end position="595"/>
    </location>
</feature>
<keyword evidence="4" id="KW-1003">Cell membrane</keyword>
<name>A0ABU5N425_9MICO</name>
<dbReference type="SMART" id="SM00382">
    <property type="entry name" value="AAA"/>
    <property type="match status" value="2"/>
</dbReference>
<dbReference type="EMBL" id="JAWJYN010000001">
    <property type="protein sequence ID" value="MDZ8160826.1"/>
    <property type="molecule type" value="Genomic_DNA"/>
</dbReference>
<protein>
    <submittedName>
        <fullName evidence="10">ABC transporter ATP-binding protein</fullName>
    </submittedName>
</protein>
<feature type="domain" description="ABC transporter" evidence="9">
    <location>
        <begin position="5"/>
        <end position="255"/>
    </location>
</feature>
<dbReference type="RefSeq" id="WP_194423504.1">
    <property type="nucleotide sequence ID" value="NZ_BAAAPT010000001.1"/>
</dbReference>
<evidence type="ECO:0000256" key="3">
    <source>
        <dbReference type="ARBA" id="ARBA00022448"/>
    </source>
</evidence>
<dbReference type="Proteomes" id="UP001291912">
    <property type="component" value="Unassembled WGS sequence"/>
</dbReference>
<dbReference type="SUPFAM" id="SSF52540">
    <property type="entry name" value="P-loop containing nucleoside triphosphate hydrolases"/>
    <property type="match status" value="2"/>
</dbReference>
<evidence type="ECO:0000256" key="4">
    <source>
        <dbReference type="ARBA" id="ARBA00022475"/>
    </source>
</evidence>
<keyword evidence="6 10" id="KW-0067">ATP-binding</keyword>
<feature type="region of interest" description="Disordered" evidence="8">
    <location>
        <begin position="671"/>
        <end position="699"/>
    </location>
</feature>
<keyword evidence="5" id="KW-0547">Nucleotide-binding</keyword>
<evidence type="ECO:0000256" key="8">
    <source>
        <dbReference type="SAM" id="MobiDB-lite"/>
    </source>
</evidence>
<dbReference type="Pfam" id="PF00005">
    <property type="entry name" value="ABC_tran"/>
    <property type="match status" value="2"/>
</dbReference>
<dbReference type="InterPro" id="IPR050388">
    <property type="entry name" value="ABC_Ni/Peptide_Import"/>
</dbReference>
<evidence type="ECO:0000313" key="11">
    <source>
        <dbReference type="Proteomes" id="UP001291912"/>
    </source>
</evidence>
<comment type="similarity">
    <text evidence="2">Belongs to the ABC transporter superfamily.</text>
</comment>
<organism evidence="10 11">
    <name type="scientific">Microbacterium aquimaris</name>
    <dbReference type="NCBI Taxonomy" id="459816"/>
    <lineage>
        <taxon>Bacteria</taxon>
        <taxon>Bacillati</taxon>
        <taxon>Actinomycetota</taxon>
        <taxon>Actinomycetes</taxon>
        <taxon>Micrococcales</taxon>
        <taxon>Microbacteriaceae</taxon>
        <taxon>Microbacterium</taxon>
    </lineage>
</organism>
<keyword evidence="3" id="KW-0813">Transport</keyword>
<evidence type="ECO:0000256" key="2">
    <source>
        <dbReference type="ARBA" id="ARBA00005417"/>
    </source>
</evidence>
<evidence type="ECO:0000256" key="1">
    <source>
        <dbReference type="ARBA" id="ARBA00004202"/>
    </source>
</evidence>
<accession>A0ABU5N425</accession>
<gene>
    <name evidence="10" type="ORF">R2Q92_03195</name>
</gene>
<evidence type="ECO:0000256" key="7">
    <source>
        <dbReference type="ARBA" id="ARBA00023136"/>
    </source>
</evidence>
<dbReference type="PANTHER" id="PTHR43297:SF2">
    <property type="entry name" value="DIPEPTIDE TRANSPORT ATP-BINDING PROTEIN DPPD"/>
    <property type="match status" value="1"/>
</dbReference>
<keyword evidence="11" id="KW-1185">Reference proteome</keyword>
<dbReference type="InterPro" id="IPR017871">
    <property type="entry name" value="ABC_transporter-like_CS"/>
</dbReference>
<evidence type="ECO:0000259" key="9">
    <source>
        <dbReference type="PROSITE" id="PS50893"/>
    </source>
</evidence>
<keyword evidence="7" id="KW-0472">Membrane</keyword>
<sequence>MSTLLSVRDLATTFHTSSGPVTSARGVSFDLRRGESLALVGESGSGKSVTAMSIMNMVRSPGVIEAGQVMLDGRDVLAMGADELRGVRGRRMSMIFQDSVAALDPLMKIEDQVVESIRAHRRVSDTVAHEEAVHLLEMVGIPDPAARLKDYPLAFSGGMAQRVMIAIALANQPELLICDEPTTALDVTVQAQILELIAKLNREQNTSVLFITHNLGVVAQLCQRVAVMYAGRIVEIGDTASVFADPRHPYTRDLLKATPTLTHPRHLPLTSIEGRPPSLREEITGCAYAPRDPLAFEKCFVSDPALTPGGEGRSHACWLGGAPLPASRVEEGSAESAISSTEKEVVLEVRDLVKHFPGSRKGFFSRREVRAVDGVDFEIRASETVGLVGESGCGKSTIARLVLGIDEPSSGAIVYDGKDATGLNAAARRRYNRDVQIVFQNPMSALNPRMVVRKMLGLTLRGQGVKDTDVDTRSRELLELVGLDASALDRYPHEFSGGQKQRLVIARALAMEPKLIVCDEAVAALDVSLQAQILNLLKELKERLGLSYLFIGHDLATVRYVADRILVMYLGQIVESGPSEDVIARPLHPYTASLLSAVPDPDPSQAKGERVVLQGEVPTPLDPPSGCRFHTRCPIGPMVNTDREICRTERPMVDDADLHGVACHFAGEFRPGAPSVPERPEGLGPVRSTGRVAPAGHAA</sequence>
<dbReference type="NCBIfam" id="NF007739">
    <property type="entry name" value="PRK10419.1"/>
    <property type="match status" value="2"/>
</dbReference>
<dbReference type="Pfam" id="PF08352">
    <property type="entry name" value="oligo_HPY"/>
    <property type="match status" value="2"/>
</dbReference>
<proteinExistence type="inferred from homology"/>